<keyword evidence="3" id="KW-1003">Cell membrane</keyword>
<dbReference type="PANTHER" id="PTHR32024:SF1">
    <property type="entry name" value="KTR SYSTEM POTASSIUM UPTAKE PROTEIN B"/>
    <property type="match status" value="1"/>
</dbReference>
<dbReference type="GO" id="GO:0008324">
    <property type="term" value="F:monoatomic cation transmembrane transporter activity"/>
    <property type="evidence" value="ECO:0007669"/>
    <property type="project" value="InterPro"/>
</dbReference>
<dbReference type="RefSeq" id="WP_034434543.1">
    <property type="nucleotide sequence ID" value="NZ_CBTK010000248.1"/>
</dbReference>
<evidence type="ECO:0000256" key="4">
    <source>
        <dbReference type="ARBA" id="ARBA00022692"/>
    </source>
</evidence>
<feature type="transmembrane region" description="Helical" evidence="8">
    <location>
        <begin position="292"/>
        <end position="323"/>
    </location>
</feature>
<feature type="transmembrane region" description="Helical" evidence="8">
    <location>
        <begin position="382"/>
        <end position="401"/>
    </location>
</feature>
<feature type="transmembrane region" description="Helical" evidence="8">
    <location>
        <begin position="126"/>
        <end position="143"/>
    </location>
</feature>
<feature type="transmembrane region" description="Helical" evidence="8">
    <location>
        <begin position="413"/>
        <end position="434"/>
    </location>
</feature>
<feature type="transmembrane region" description="Helical" evidence="8">
    <location>
        <begin position="229"/>
        <end position="248"/>
    </location>
</feature>
<feature type="transmembrane region" description="Helical" evidence="8">
    <location>
        <begin position="12"/>
        <end position="32"/>
    </location>
</feature>
<dbReference type="GO" id="GO:0005886">
    <property type="term" value="C:plasma membrane"/>
    <property type="evidence" value="ECO:0007669"/>
    <property type="project" value="UniProtKB-SubCell"/>
</dbReference>
<dbReference type="AlphaFoldDB" id="A0A7U7GDF4"/>
<keyword evidence="6" id="KW-0406">Ion transport</keyword>
<organism evidence="9 10">
    <name type="scientific">Candidatus Contendobacter odensis Run_B_J11</name>
    <dbReference type="NCBI Taxonomy" id="1400861"/>
    <lineage>
        <taxon>Bacteria</taxon>
        <taxon>Pseudomonadati</taxon>
        <taxon>Pseudomonadota</taxon>
        <taxon>Gammaproteobacteria</taxon>
        <taxon>Candidatus Competibacteraceae</taxon>
        <taxon>Candidatus Contendibacter</taxon>
    </lineage>
</organism>
<dbReference type="Pfam" id="PF02386">
    <property type="entry name" value="TrkH"/>
    <property type="match status" value="1"/>
</dbReference>
<feature type="transmembrane region" description="Helical" evidence="8">
    <location>
        <begin position="185"/>
        <end position="208"/>
    </location>
</feature>
<accession>A0A7U7GDF4</accession>
<comment type="subcellular location">
    <subcellularLocation>
        <location evidence="1">Cell membrane</location>
        <topology evidence="1">Multi-pass membrane protein</topology>
    </subcellularLocation>
</comment>
<feature type="transmembrane region" description="Helical" evidence="8">
    <location>
        <begin position="38"/>
        <end position="59"/>
    </location>
</feature>
<keyword evidence="5 8" id="KW-1133">Transmembrane helix</keyword>
<dbReference type="Proteomes" id="UP000019184">
    <property type="component" value="Unassembled WGS sequence"/>
</dbReference>
<evidence type="ECO:0000313" key="9">
    <source>
        <dbReference type="EMBL" id="CDH46106.1"/>
    </source>
</evidence>
<protein>
    <submittedName>
        <fullName evidence="9">Cation transporter</fullName>
    </submittedName>
</protein>
<evidence type="ECO:0000256" key="1">
    <source>
        <dbReference type="ARBA" id="ARBA00004651"/>
    </source>
</evidence>
<evidence type="ECO:0000256" key="6">
    <source>
        <dbReference type="ARBA" id="ARBA00023065"/>
    </source>
</evidence>
<dbReference type="GO" id="GO:0030001">
    <property type="term" value="P:metal ion transport"/>
    <property type="evidence" value="ECO:0007669"/>
    <property type="project" value="UniProtKB-ARBA"/>
</dbReference>
<proteinExistence type="predicted"/>
<keyword evidence="2" id="KW-0813">Transport</keyword>
<evidence type="ECO:0000313" key="10">
    <source>
        <dbReference type="Proteomes" id="UP000019184"/>
    </source>
</evidence>
<evidence type="ECO:0000256" key="8">
    <source>
        <dbReference type="SAM" id="Phobius"/>
    </source>
</evidence>
<keyword evidence="10" id="KW-1185">Reference proteome</keyword>
<reference evidence="9 10" key="1">
    <citation type="journal article" date="2014" name="ISME J.">
        <title>Candidatus Competibacter-lineage genomes retrieved from metagenomes reveal functional metabolic diversity.</title>
        <authorList>
            <person name="McIlroy S.J."/>
            <person name="Albertsen M."/>
            <person name="Andresen E.K."/>
            <person name="Saunders A.M."/>
            <person name="Kristiansen R."/>
            <person name="Stokholm-Bjerregaard M."/>
            <person name="Nielsen K.L."/>
            <person name="Nielsen P.H."/>
        </authorList>
    </citation>
    <scope>NUCLEOTIDE SEQUENCE [LARGE SCALE GENOMIC DNA]</scope>
    <source>
        <strain evidence="9 10">Run_B_J11</strain>
    </source>
</reference>
<feature type="transmembrane region" description="Helical" evidence="8">
    <location>
        <begin position="155"/>
        <end position="173"/>
    </location>
</feature>
<evidence type="ECO:0000256" key="3">
    <source>
        <dbReference type="ARBA" id="ARBA00022475"/>
    </source>
</evidence>
<feature type="transmembrane region" description="Helical" evidence="8">
    <location>
        <begin position="344"/>
        <end position="370"/>
    </location>
</feature>
<dbReference type="EMBL" id="CBTK010000248">
    <property type="protein sequence ID" value="CDH46106.1"/>
    <property type="molecule type" value="Genomic_DNA"/>
</dbReference>
<name>A0A7U7GDF4_9GAMM</name>
<keyword evidence="7 8" id="KW-0472">Membrane</keyword>
<gene>
    <name evidence="9" type="ORF">BN874_340066</name>
</gene>
<evidence type="ECO:0000256" key="5">
    <source>
        <dbReference type="ARBA" id="ARBA00022989"/>
    </source>
</evidence>
<feature type="transmembrane region" description="Helical" evidence="8">
    <location>
        <begin position="71"/>
        <end position="95"/>
    </location>
</feature>
<evidence type="ECO:0000256" key="2">
    <source>
        <dbReference type="ARBA" id="ARBA00022448"/>
    </source>
</evidence>
<comment type="caution">
    <text evidence="9">The sequence shown here is derived from an EMBL/GenBank/DDBJ whole genome shotgun (WGS) entry which is preliminary data.</text>
</comment>
<dbReference type="PANTHER" id="PTHR32024">
    <property type="entry name" value="TRK SYSTEM POTASSIUM UPTAKE PROTEIN TRKG-RELATED"/>
    <property type="match status" value="1"/>
</dbReference>
<evidence type="ECO:0000256" key="7">
    <source>
        <dbReference type="ARBA" id="ARBA00023136"/>
    </source>
</evidence>
<dbReference type="InterPro" id="IPR003445">
    <property type="entry name" value="Cat_transpt"/>
</dbReference>
<keyword evidence="4 8" id="KW-0812">Transmembrane</keyword>
<dbReference type="OrthoDB" id="9810952at2"/>
<sequence>MIRLLRHPARLLVFGFAATIFTGGVLLALPIASARYPIPFIDALFMATSAVCVTGLAVVDPGSALNGFGQAVLLGLVQIGGLGITTLSTTLILLMGHALSFSSQDAVQGSFALSQRVSLGLLLRQVLLWTLVIEALGAVVLFLAESQRQPLDQALWVSVFHSVSAFCNAGFGLRPDNLVADRANAGIVLPISLLIILGGMGFAVLAELARWVLYRLRRQRKSLSLHTKVALALTAALLLTGMVGFLMLERANLLVNMSLKETLLTGWFASVTPRTAGFNTINYGQATAATLYFTMVLMLIGGCPGSTAGGIKATTLGVLLALARSRFRGERGVRLFNRSVPEANVAKATSVVALAFVLVILGVILLSALQVSGQFHPRTVEWSLGLLFEVVSALGTAGLSTGITSQLNDGSKILIMALMFIGRLGPLTIALALAGQTPRPAVSYAEEQVMIG</sequence>